<feature type="region of interest" description="Disordered" evidence="15">
    <location>
        <begin position="388"/>
        <end position="436"/>
    </location>
</feature>
<dbReference type="FunCoup" id="A0A5Q0BJT5">
    <property type="interactions" value="286"/>
</dbReference>
<dbReference type="InterPro" id="IPR036890">
    <property type="entry name" value="HATPase_C_sf"/>
</dbReference>
<sequence length="835" mass="89461">MSIDVNQFFQVFFDESEELLADMESLLLSINVASPDTEECNAIFRTAHSIKGGAATFGLKDMAEVTHVMESLLDKIRKGDMVLTAEHVDAFLQAKDILRMQLDGHRHKQPVDQEAAADVLMLLRALSTHDIVDMAPTASFAVQDDAPHQEVDGKSTASNQHKHRFRIELPETPEVDVKSLGEELGLMGSITRDALLDGRAVFMLDTDEKLDDLLAICAFVLDPDQLRITDASSTGAGDIDAKNPAAHAAVSSANNKDERNNASVAGAQKFLIKLPKMPEQDLDGLINELGMLGSVQREPQADGHGVLRLETTEPRDDVLAICSFAVDDIGQVTVSLDENPAAKSAVSKAVVAEEDDGFGLFVPVKPAPQPAVTKAPVADIEFFEPPAAASPEPVSAAAPAKSKEKEKSAVAAAKPAAAPAKEAPARAGASGGGGNLESSSIRVNLDKVDQLINLVGELVITQAMIAQHATGLDQTVHERMANSLATLARNTRDLQEAVMSIRMMPMDFVFSRFPRMVRDLASKLGKKVELISKGGATELDKGLIERIVDPLTHLVRNSIDHGIEVPVIRIAAGKPETGRLTLSAAHVSGNIVVEVVDDGAGLSRDRILKKARESGLPVSDDMRDEDVWQLIFAPGFSTAEVVTDVSGRGVGMDVVKRNILSMGGSVEIRSQRGQGTTIVISLPLTLAILEGMSIRSGDEVYILPLASVVESLKPSADNIRDVSGQGQVLRVRDEFLPLVFLHELFSIQPQCNSLSEGIAVVLEADGKKVALFVDGLVGQQQVVVKNLESNYRKTRGISGATILGDGSVSLILDIASLLHVGGQMTRNYERSITMH</sequence>
<evidence type="ECO:0000256" key="12">
    <source>
        <dbReference type="ARBA" id="ARBA00023012"/>
    </source>
</evidence>
<feature type="domain" description="HPt" evidence="18">
    <location>
        <begin position="1"/>
        <end position="105"/>
    </location>
</feature>
<dbReference type="EC" id="2.7.13.3" evidence="3"/>
<dbReference type="InterPro" id="IPR037006">
    <property type="entry name" value="CheA-like_homodim_sf"/>
</dbReference>
<dbReference type="GO" id="GO:0005524">
    <property type="term" value="F:ATP binding"/>
    <property type="evidence" value="ECO:0007669"/>
    <property type="project" value="UniProtKB-KW"/>
</dbReference>
<dbReference type="SUPFAM" id="SSF50341">
    <property type="entry name" value="CheW-like"/>
    <property type="match status" value="1"/>
</dbReference>
<organism evidence="19 20">
    <name type="scientific">Candidatus Methylospira mobilis</name>
    <dbReference type="NCBI Taxonomy" id="1808979"/>
    <lineage>
        <taxon>Bacteria</taxon>
        <taxon>Pseudomonadati</taxon>
        <taxon>Pseudomonadota</taxon>
        <taxon>Gammaproteobacteria</taxon>
        <taxon>Methylococcales</taxon>
        <taxon>Methylococcaceae</taxon>
        <taxon>Candidatus Methylospira</taxon>
    </lineage>
</organism>
<dbReference type="PANTHER" id="PTHR43395:SF10">
    <property type="entry name" value="CHEMOTAXIS PROTEIN CHEA"/>
    <property type="match status" value="1"/>
</dbReference>
<dbReference type="InterPro" id="IPR035891">
    <property type="entry name" value="CheY-binding_CheA"/>
</dbReference>
<dbReference type="InterPro" id="IPR008207">
    <property type="entry name" value="Sig_transdc_His_kin_Hpt_dom"/>
</dbReference>
<dbReference type="Gene3D" id="3.30.70.400">
    <property type="entry name" value="CheY-binding domain of CheA"/>
    <property type="match status" value="2"/>
</dbReference>
<keyword evidence="7 14" id="KW-0597">Phosphoprotein</keyword>
<evidence type="ECO:0000256" key="13">
    <source>
        <dbReference type="ARBA" id="ARBA00035100"/>
    </source>
</evidence>
<evidence type="ECO:0000256" key="15">
    <source>
        <dbReference type="SAM" id="MobiDB-lite"/>
    </source>
</evidence>
<dbReference type="Proteomes" id="UP000325755">
    <property type="component" value="Chromosome"/>
</dbReference>
<dbReference type="PROSITE" id="PS50894">
    <property type="entry name" value="HPT"/>
    <property type="match status" value="1"/>
</dbReference>
<keyword evidence="8" id="KW-0808">Transferase</keyword>
<keyword evidence="10" id="KW-0418">Kinase</keyword>
<name>A0A5Q0BJT5_9GAMM</name>
<dbReference type="InterPro" id="IPR051315">
    <property type="entry name" value="Bact_Chemotaxis_CheA"/>
</dbReference>
<dbReference type="PRINTS" id="PR00344">
    <property type="entry name" value="BCTRLSENSOR"/>
</dbReference>
<feature type="domain" description="CheW-like" evidence="17">
    <location>
        <begin position="688"/>
        <end position="823"/>
    </location>
</feature>
<dbReference type="RefSeq" id="WP_153248439.1">
    <property type="nucleotide sequence ID" value="NZ_CP044205.1"/>
</dbReference>
<evidence type="ECO:0000313" key="20">
    <source>
        <dbReference type="Proteomes" id="UP000325755"/>
    </source>
</evidence>
<dbReference type="PANTHER" id="PTHR43395">
    <property type="entry name" value="SENSOR HISTIDINE KINASE CHEA"/>
    <property type="match status" value="1"/>
</dbReference>
<dbReference type="Pfam" id="PF01627">
    <property type="entry name" value="Hpt"/>
    <property type="match status" value="1"/>
</dbReference>
<keyword evidence="6" id="KW-0145">Chemotaxis</keyword>
<feature type="compositionally biased region" description="Low complexity" evidence="15">
    <location>
        <begin position="409"/>
        <end position="428"/>
    </location>
</feature>
<proteinExistence type="predicted"/>
<dbReference type="KEGG" id="mmob:F6R98_07235"/>
<dbReference type="InterPro" id="IPR015162">
    <property type="entry name" value="CheY-binding"/>
</dbReference>
<evidence type="ECO:0000313" key="19">
    <source>
        <dbReference type="EMBL" id="QFY42444.1"/>
    </source>
</evidence>
<dbReference type="SUPFAM" id="SSF47226">
    <property type="entry name" value="Histidine-containing phosphotransfer domain, HPT domain"/>
    <property type="match status" value="1"/>
</dbReference>
<comment type="catalytic activity">
    <reaction evidence="1">
        <text>ATP + protein L-histidine = ADP + protein N-phospho-L-histidine.</text>
        <dbReference type="EC" id="2.7.13.3"/>
    </reaction>
</comment>
<dbReference type="CDD" id="cd00731">
    <property type="entry name" value="CheA_reg"/>
    <property type="match status" value="1"/>
</dbReference>
<dbReference type="Pfam" id="PF02895">
    <property type="entry name" value="H-kinase_dim"/>
    <property type="match status" value="1"/>
</dbReference>
<evidence type="ECO:0000256" key="3">
    <source>
        <dbReference type="ARBA" id="ARBA00012438"/>
    </source>
</evidence>
<dbReference type="CDD" id="cd00088">
    <property type="entry name" value="HPT"/>
    <property type="match status" value="1"/>
</dbReference>
<comment type="subcellular location">
    <subcellularLocation>
        <location evidence="2">Cytoplasm</location>
    </subcellularLocation>
</comment>
<keyword evidence="9" id="KW-0547">Nucleotide-binding</keyword>
<dbReference type="Pfam" id="PF01584">
    <property type="entry name" value="CheW"/>
    <property type="match status" value="1"/>
</dbReference>
<dbReference type="InterPro" id="IPR003594">
    <property type="entry name" value="HATPase_dom"/>
</dbReference>
<evidence type="ECO:0000256" key="1">
    <source>
        <dbReference type="ARBA" id="ARBA00000085"/>
    </source>
</evidence>
<comment type="function">
    <text evidence="13">Involved in the transmission of sensory signals from the chemoreceptors to the flagellar motors. CheA is autophosphorylated; it can transfer its phosphate group to either CheB or CheY.</text>
</comment>
<dbReference type="Gene3D" id="3.30.565.10">
    <property type="entry name" value="Histidine kinase-like ATPase, C-terminal domain"/>
    <property type="match status" value="1"/>
</dbReference>
<gene>
    <name evidence="19" type="ORF">F6R98_07235</name>
</gene>
<dbReference type="InterPro" id="IPR036641">
    <property type="entry name" value="HPT_dom_sf"/>
</dbReference>
<evidence type="ECO:0000256" key="8">
    <source>
        <dbReference type="ARBA" id="ARBA00022679"/>
    </source>
</evidence>
<dbReference type="Pfam" id="PF02518">
    <property type="entry name" value="HATPase_c"/>
    <property type="match status" value="1"/>
</dbReference>
<dbReference type="FunFam" id="2.30.30.40:FF:000048">
    <property type="entry name" value="Chemotaxis protein CheA, putative"/>
    <property type="match status" value="1"/>
</dbReference>
<dbReference type="InterPro" id="IPR036097">
    <property type="entry name" value="HisK_dim/P_sf"/>
</dbReference>
<dbReference type="OrthoDB" id="9803176at2"/>
<evidence type="ECO:0000256" key="2">
    <source>
        <dbReference type="ARBA" id="ARBA00004496"/>
    </source>
</evidence>
<evidence type="ECO:0000256" key="11">
    <source>
        <dbReference type="ARBA" id="ARBA00022840"/>
    </source>
</evidence>
<dbReference type="CDD" id="cd16916">
    <property type="entry name" value="HATPase_CheA-like"/>
    <property type="match status" value="1"/>
</dbReference>
<dbReference type="InterPro" id="IPR036061">
    <property type="entry name" value="CheW-like_dom_sf"/>
</dbReference>
<dbReference type="SUPFAM" id="SSF55052">
    <property type="entry name" value="CheY-binding domain of CheA"/>
    <property type="match status" value="2"/>
</dbReference>
<dbReference type="SMART" id="SM00260">
    <property type="entry name" value="CheW"/>
    <property type="match status" value="1"/>
</dbReference>
<dbReference type="InterPro" id="IPR004105">
    <property type="entry name" value="CheA-like_dim"/>
</dbReference>
<dbReference type="SMART" id="SM00387">
    <property type="entry name" value="HATPase_c"/>
    <property type="match status" value="1"/>
</dbReference>
<feature type="domain" description="Histidine kinase" evidence="16">
    <location>
        <begin position="478"/>
        <end position="686"/>
    </location>
</feature>
<dbReference type="GO" id="GO:0006935">
    <property type="term" value="P:chemotaxis"/>
    <property type="evidence" value="ECO:0007669"/>
    <property type="project" value="UniProtKB-KW"/>
</dbReference>
<dbReference type="SUPFAM" id="SSF47384">
    <property type="entry name" value="Homodimeric domain of signal transducing histidine kinase"/>
    <property type="match status" value="1"/>
</dbReference>
<dbReference type="InterPro" id="IPR002545">
    <property type="entry name" value="CheW-lke_dom"/>
</dbReference>
<dbReference type="EMBL" id="CP044205">
    <property type="protein sequence ID" value="QFY42444.1"/>
    <property type="molecule type" value="Genomic_DNA"/>
</dbReference>
<keyword evidence="20" id="KW-1185">Reference proteome</keyword>
<accession>A0A5Q0BJT5</accession>
<evidence type="ECO:0000256" key="6">
    <source>
        <dbReference type="ARBA" id="ARBA00022500"/>
    </source>
</evidence>
<dbReference type="PROSITE" id="PS50851">
    <property type="entry name" value="CHEW"/>
    <property type="match status" value="1"/>
</dbReference>
<dbReference type="GO" id="GO:0000155">
    <property type="term" value="F:phosphorelay sensor kinase activity"/>
    <property type="evidence" value="ECO:0007669"/>
    <property type="project" value="InterPro"/>
</dbReference>
<dbReference type="FunFam" id="3.30.565.10:FF:000016">
    <property type="entry name" value="Chemotaxis protein CheA, putative"/>
    <property type="match status" value="1"/>
</dbReference>
<evidence type="ECO:0000256" key="14">
    <source>
        <dbReference type="PROSITE-ProRule" id="PRU00110"/>
    </source>
</evidence>
<dbReference type="Gene3D" id="1.10.287.560">
    <property type="entry name" value="Histidine kinase CheA-like, homodimeric domain"/>
    <property type="match status" value="1"/>
</dbReference>
<dbReference type="GO" id="GO:0005737">
    <property type="term" value="C:cytoplasm"/>
    <property type="evidence" value="ECO:0007669"/>
    <property type="project" value="UniProtKB-SubCell"/>
</dbReference>
<evidence type="ECO:0000259" key="16">
    <source>
        <dbReference type="PROSITE" id="PS50109"/>
    </source>
</evidence>
<keyword evidence="12" id="KW-0902">Two-component regulatory system</keyword>
<reference evidence="19 20" key="1">
    <citation type="submission" date="2019-09" db="EMBL/GenBank/DDBJ databases">
        <title>Ecophysiology of the spiral-shaped methanotroph Methylospira mobilis as revealed by the complete genome sequence.</title>
        <authorList>
            <person name="Oshkin I.Y."/>
            <person name="Dedysh S.N."/>
            <person name="Miroshnikov K."/>
            <person name="Danilova O.V."/>
            <person name="Hakobyan A."/>
            <person name="Liesack W."/>
        </authorList>
    </citation>
    <scope>NUCLEOTIDE SEQUENCE [LARGE SCALE GENOMIC DNA]</scope>
    <source>
        <strain evidence="19 20">Shm1</strain>
    </source>
</reference>
<evidence type="ECO:0000256" key="9">
    <source>
        <dbReference type="ARBA" id="ARBA00022741"/>
    </source>
</evidence>
<dbReference type="Gene3D" id="2.30.30.40">
    <property type="entry name" value="SH3 Domains"/>
    <property type="match status" value="1"/>
</dbReference>
<feature type="modified residue" description="Phosphohistidine" evidence="14">
    <location>
        <position position="48"/>
    </location>
</feature>
<dbReference type="PROSITE" id="PS50109">
    <property type="entry name" value="HIS_KIN"/>
    <property type="match status" value="1"/>
</dbReference>
<keyword evidence="5" id="KW-0963">Cytoplasm</keyword>
<dbReference type="SMART" id="SM01231">
    <property type="entry name" value="H-kinase_dim"/>
    <property type="match status" value="1"/>
</dbReference>
<dbReference type="SMART" id="SM00073">
    <property type="entry name" value="HPT"/>
    <property type="match status" value="1"/>
</dbReference>
<dbReference type="Gene3D" id="1.20.120.160">
    <property type="entry name" value="HPT domain"/>
    <property type="match status" value="1"/>
</dbReference>
<dbReference type="Pfam" id="PF09078">
    <property type="entry name" value="CheY-binding"/>
    <property type="match status" value="2"/>
</dbReference>
<feature type="compositionally biased region" description="Low complexity" evidence="15">
    <location>
        <begin position="388"/>
        <end position="400"/>
    </location>
</feature>
<evidence type="ECO:0000256" key="4">
    <source>
        <dbReference type="ARBA" id="ARBA00021495"/>
    </source>
</evidence>
<dbReference type="InterPro" id="IPR004358">
    <property type="entry name" value="Sig_transdc_His_kin-like_C"/>
</dbReference>
<dbReference type="InParanoid" id="A0A5Q0BJT5"/>
<evidence type="ECO:0000256" key="7">
    <source>
        <dbReference type="ARBA" id="ARBA00022553"/>
    </source>
</evidence>
<evidence type="ECO:0000256" key="10">
    <source>
        <dbReference type="ARBA" id="ARBA00022777"/>
    </source>
</evidence>
<evidence type="ECO:0000256" key="5">
    <source>
        <dbReference type="ARBA" id="ARBA00022490"/>
    </source>
</evidence>
<dbReference type="AlphaFoldDB" id="A0A5Q0BJT5"/>
<protein>
    <recommendedName>
        <fullName evidence="4">Chemotaxis protein CheA</fullName>
        <ecNumber evidence="3">2.7.13.3</ecNumber>
    </recommendedName>
</protein>
<evidence type="ECO:0000259" key="17">
    <source>
        <dbReference type="PROSITE" id="PS50851"/>
    </source>
</evidence>
<dbReference type="SUPFAM" id="SSF55874">
    <property type="entry name" value="ATPase domain of HSP90 chaperone/DNA topoisomerase II/histidine kinase"/>
    <property type="match status" value="1"/>
</dbReference>
<dbReference type="InterPro" id="IPR005467">
    <property type="entry name" value="His_kinase_dom"/>
</dbReference>
<evidence type="ECO:0000259" key="18">
    <source>
        <dbReference type="PROSITE" id="PS50894"/>
    </source>
</evidence>
<keyword evidence="11" id="KW-0067">ATP-binding</keyword>